<dbReference type="InterPro" id="IPR011701">
    <property type="entry name" value="MFS"/>
</dbReference>
<dbReference type="Gene3D" id="1.20.1250.20">
    <property type="entry name" value="MFS general substrate transporter like domains"/>
    <property type="match status" value="1"/>
</dbReference>
<gene>
    <name evidence="8" type="ORF">J2Z37_002129</name>
</gene>
<feature type="transmembrane region" description="Helical" evidence="6">
    <location>
        <begin position="344"/>
        <end position="376"/>
    </location>
</feature>
<feature type="transmembrane region" description="Helical" evidence="6">
    <location>
        <begin position="273"/>
        <end position="291"/>
    </location>
</feature>
<protein>
    <submittedName>
        <fullName evidence="8">MFS family permease</fullName>
    </submittedName>
</protein>
<evidence type="ECO:0000256" key="4">
    <source>
        <dbReference type="ARBA" id="ARBA00022989"/>
    </source>
</evidence>
<feature type="transmembrane region" description="Helical" evidence="6">
    <location>
        <begin position="5"/>
        <end position="24"/>
    </location>
</feature>
<accession>A0ABS4GPC9</accession>
<dbReference type="CDD" id="cd17325">
    <property type="entry name" value="MFS_MdtG_SLC18_like"/>
    <property type="match status" value="1"/>
</dbReference>
<evidence type="ECO:0000256" key="6">
    <source>
        <dbReference type="SAM" id="Phobius"/>
    </source>
</evidence>
<feature type="transmembrane region" description="Helical" evidence="6">
    <location>
        <begin position="127"/>
        <end position="148"/>
    </location>
</feature>
<keyword evidence="9" id="KW-1185">Reference proteome</keyword>
<dbReference type="Pfam" id="PF07690">
    <property type="entry name" value="MFS_1"/>
    <property type="match status" value="1"/>
</dbReference>
<feature type="transmembrane region" description="Helical" evidence="6">
    <location>
        <begin position="154"/>
        <end position="173"/>
    </location>
</feature>
<feature type="domain" description="Major facilitator superfamily (MFS) profile" evidence="7">
    <location>
        <begin position="1"/>
        <end position="384"/>
    </location>
</feature>
<feature type="transmembrane region" description="Helical" evidence="6">
    <location>
        <begin position="242"/>
        <end position="261"/>
    </location>
</feature>
<dbReference type="InterPro" id="IPR052528">
    <property type="entry name" value="Sugar_transport-like"/>
</dbReference>
<dbReference type="InterPro" id="IPR036259">
    <property type="entry name" value="MFS_trans_sf"/>
</dbReference>
<reference evidence="8 9" key="1">
    <citation type="submission" date="2021-03" db="EMBL/GenBank/DDBJ databases">
        <title>Genomic Encyclopedia of Type Strains, Phase IV (KMG-IV): sequencing the most valuable type-strain genomes for metagenomic binning, comparative biology and taxonomic classification.</title>
        <authorList>
            <person name="Goeker M."/>
        </authorList>
    </citation>
    <scope>NUCLEOTIDE SEQUENCE [LARGE SCALE GENOMIC DNA]</scope>
    <source>
        <strain evidence="8 9">DSM 24738</strain>
    </source>
</reference>
<keyword evidence="3 6" id="KW-0812">Transmembrane</keyword>
<sequence>MIFIIINMISIGFQTMIYMTRPIISLYASDLGAGTLNIGLLTAAYSFLPLFLAIHAGKVADRIGDRLPVLFGSLGLFIGLAFPFLFASLWALYLSQAIIGISYIFVNISLQNVLGHATTPQTRDHHFGIFSMMVAVAGVIGPVIGGYISEHFSHQAVFMVAIILGLLPLLVAFRLPNSPRQKVVAGGKSEQAAGSGSSPFTLLKLPLLRSALISSALVLYSRDIFIAYFPLYASQMGVSTSAIGWILAVQGMAMVAVRFFLGRITESFDRNQILLTSILIAGVSFLVFPVTNQVFLFGVLSALMGAGLGCGQPLSMTTTYNASPASRTGEVLGLRLATNRLSQFIAPMFFGLIGSWVGLVSIFYLSGSFLIGGAFLSRTKPQKND</sequence>
<feature type="transmembrane region" description="Helical" evidence="6">
    <location>
        <begin position="36"/>
        <end position="57"/>
    </location>
</feature>
<dbReference type="RefSeq" id="WP_209810192.1">
    <property type="nucleotide sequence ID" value="NZ_JAGGKT010000005.1"/>
</dbReference>
<feature type="transmembrane region" description="Helical" evidence="6">
    <location>
        <begin position="207"/>
        <end position="230"/>
    </location>
</feature>
<dbReference type="EMBL" id="JAGGKT010000005">
    <property type="protein sequence ID" value="MBP1932128.1"/>
    <property type="molecule type" value="Genomic_DNA"/>
</dbReference>
<evidence type="ECO:0000256" key="3">
    <source>
        <dbReference type="ARBA" id="ARBA00022692"/>
    </source>
</evidence>
<feature type="transmembrane region" description="Helical" evidence="6">
    <location>
        <begin position="97"/>
        <end position="115"/>
    </location>
</feature>
<dbReference type="PANTHER" id="PTHR23526">
    <property type="entry name" value="INTEGRAL MEMBRANE TRANSPORT PROTEIN-RELATED"/>
    <property type="match status" value="1"/>
</dbReference>
<proteinExistence type="predicted"/>
<dbReference type="SUPFAM" id="SSF103473">
    <property type="entry name" value="MFS general substrate transporter"/>
    <property type="match status" value="1"/>
</dbReference>
<evidence type="ECO:0000256" key="1">
    <source>
        <dbReference type="ARBA" id="ARBA00004651"/>
    </source>
</evidence>
<evidence type="ECO:0000256" key="2">
    <source>
        <dbReference type="ARBA" id="ARBA00022448"/>
    </source>
</evidence>
<keyword evidence="4 6" id="KW-1133">Transmembrane helix</keyword>
<comment type="caution">
    <text evidence="8">The sequence shown here is derived from an EMBL/GenBank/DDBJ whole genome shotgun (WGS) entry which is preliminary data.</text>
</comment>
<name>A0ABS4GPC9_9BACL</name>
<evidence type="ECO:0000313" key="9">
    <source>
        <dbReference type="Proteomes" id="UP001519343"/>
    </source>
</evidence>
<dbReference type="Proteomes" id="UP001519343">
    <property type="component" value="Unassembled WGS sequence"/>
</dbReference>
<organism evidence="8 9">
    <name type="scientific">Ammoniphilus resinae</name>
    <dbReference type="NCBI Taxonomy" id="861532"/>
    <lineage>
        <taxon>Bacteria</taxon>
        <taxon>Bacillati</taxon>
        <taxon>Bacillota</taxon>
        <taxon>Bacilli</taxon>
        <taxon>Bacillales</taxon>
        <taxon>Paenibacillaceae</taxon>
        <taxon>Aneurinibacillus group</taxon>
        <taxon>Ammoniphilus</taxon>
    </lineage>
</organism>
<keyword evidence="5 6" id="KW-0472">Membrane</keyword>
<feature type="transmembrane region" description="Helical" evidence="6">
    <location>
        <begin position="69"/>
        <end position="91"/>
    </location>
</feature>
<keyword evidence="2" id="KW-0813">Transport</keyword>
<dbReference type="InterPro" id="IPR020846">
    <property type="entry name" value="MFS_dom"/>
</dbReference>
<dbReference type="PROSITE" id="PS50850">
    <property type="entry name" value="MFS"/>
    <property type="match status" value="1"/>
</dbReference>
<dbReference type="PANTHER" id="PTHR23526:SF4">
    <property type="entry name" value="INTEGRAL MEMBRANE TRANSPORT PROTEIN"/>
    <property type="match status" value="1"/>
</dbReference>
<dbReference type="InterPro" id="IPR001958">
    <property type="entry name" value="Tet-R_TetA/multi-R_MdtG-like"/>
</dbReference>
<evidence type="ECO:0000259" key="7">
    <source>
        <dbReference type="PROSITE" id="PS50850"/>
    </source>
</evidence>
<dbReference type="PRINTS" id="PR01035">
    <property type="entry name" value="TCRTETA"/>
</dbReference>
<comment type="subcellular location">
    <subcellularLocation>
        <location evidence="1">Cell membrane</location>
        <topology evidence="1">Multi-pass membrane protein</topology>
    </subcellularLocation>
</comment>
<evidence type="ECO:0000313" key="8">
    <source>
        <dbReference type="EMBL" id="MBP1932128.1"/>
    </source>
</evidence>
<evidence type="ECO:0000256" key="5">
    <source>
        <dbReference type="ARBA" id="ARBA00023136"/>
    </source>
</evidence>